<dbReference type="AlphaFoldDB" id="A0A857A5Y7"/>
<comment type="similarity">
    <text evidence="1">Belongs to the type-I restriction system S methylase family.</text>
</comment>
<dbReference type="CDD" id="cd17269">
    <property type="entry name" value="RMtype1_S_PluTORF4319P-TRD2-CR2_like"/>
    <property type="match status" value="1"/>
</dbReference>
<keyword evidence="5" id="KW-0175">Coiled coil</keyword>
<accession>A0A857A5Y7</accession>
<keyword evidence="2" id="KW-0680">Restriction system</keyword>
<evidence type="ECO:0000259" key="6">
    <source>
        <dbReference type="Pfam" id="PF01420"/>
    </source>
</evidence>
<reference evidence="7 8" key="1">
    <citation type="submission" date="2019-11" db="EMBL/GenBank/DDBJ databases">
        <title>FDA dAtabase for Regulatory Grade micrObial Sequences (FDA-ARGOS): Supporting development and validation of Infectious Disease Dx tests.</title>
        <authorList>
            <person name="Stonesifer R."/>
            <person name="Tallon L."/>
            <person name="Sadzewicz L."/>
            <person name="Vavikolanu K."/>
            <person name="Mehta A."/>
            <person name="Aluvathingal J."/>
            <person name="Nadendla S."/>
            <person name="Myers T."/>
            <person name="Yan Y."/>
            <person name="Sichtig H."/>
        </authorList>
    </citation>
    <scope>NUCLEOTIDE SEQUENCE [LARGE SCALE GENOMIC DNA]</scope>
    <source>
        <strain evidence="7 8">FDAARGOS_732</strain>
    </source>
</reference>
<evidence type="ECO:0000256" key="1">
    <source>
        <dbReference type="ARBA" id="ARBA00010923"/>
    </source>
</evidence>
<keyword evidence="7" id="KW-0255">Endonuclease</keyword>
<dbReference type="InterPro" id="IPR051212">
    <property type="entry name" value="Type-I_RE_S_subunit"/>
</dbReference>
<dbReference type="EMBL" id="CP046315">
    <property type="protein sequence ID" value="QGS10722.1"/>
    <property type="molecule type" value="Genomic_DNA"/>
</dbReference>
<gene>
    <name evidence="7" type="ORF">FOC40_04415</name>
</gene>
<evidence type="ECO:0000256" key="5">
    <source>
        <dbReference type="SAM" id="Coils"/>
    </source>
</evidence>
<keyword evidence="7" id="KW-0540">Nuclease</keyword>
<evidence type="ECO:0000256" key="3">
    <source>
        <dbReference type="ARBA" id="ARBA00023125"/>
    </source>
</evidence>
<dbReference type="GO" id="GO:0004519">
    <property type="term" value="F:endonuclease activity"/>
    <property type="evidence" value="ECO:0007669"/>
    <property type="project" value="UniProtKB-KW"/>
</dbReference>
<dbReference type="PANTHER" id="PTHR43140">
    <property type="entry name" value="TYPE-1 RESTRICTION ENZYME ECOKI SPECIFICITY PROTEIN"/>
    <property type="match status" value="1"/>
</dbReference>
<feature type="domain" description="Type I restriction modification DNA specificity" evidence="6">
    <location>
        <begin position="13"/>
        <end position="190"/>
    </location>
</feature>
<dbReference type="CDD" id="cd17268">
    <property type="entry name" value="RMtype1_S_Ara36733I_TRD1-CR1_like"/>
    <property type="match status" value="1"/>
</dbReference>
<dbReference type="GO" id="GO:0003677">
    <property type="term" value="F:DNA binding"/>
    <property type="evidence" value="ECO:0007669"/>
    <property type="project" value="UniProtKB-KW"/>
</dbReference>
<evidence type="ECO:0000256" key="4">
    <source>
        <dbReference type="ARBA" id="ARBA00038652"/>
    </source>
</evidence>
<evidence type="ECO:0000256" key="2">
    <source>
        <dbReference type="ARBA" id="ARBA00022747"/>
    </source>
</evidence>
<keyword evidence="7" id="KW-0378">Hydrolase</keyword>
<dbReference type="REBASE" id="345403">
    <property type="entry name" value="S.Sod732ORF4410P"/>
</dbReference>
<sequence length="395" mass="44013">MSRLAELIAQLCPDGVEYRPLGEIADLQRGAGMPKKLFVDKGIPAIHYGHIFTKYGIQAKCAAAYLAPEDAEKLTRVFPGDLVVANTSENLEDVGKGVVWLGDVEGVTGGHATVVRSLAVDSVFLSYYLRTEDFALKKRKYAQGTKVIELSAANLSKIDIPLPPVEVQREIVRILDQFTTLEAELEAELEARQAQYEHYRNHLLSYDSLAARGPVEMVKLGELAHIATGGRNTSDAVDNGTYPFYVRSQVPLSLNEYDFDESAVLTAGDGVGVGKVFHHVEGKYALHQRAYRIVPNLELLSSRYLYHVMVSQFGRYLESTVFHSSVTSVRKPMLERFPVAVPPMEEQDRVADVLDRFNALVNDITSGLPAEIAARRAQYEHYRDRLLSFPEKKAE</sequence>
<name>A0A857A5Y7_9ACTO</name>
<feature type="domain" description="Type I restriction modification DNA specificity" evidence="6">
    <location>
        <begin position="215"/>
        <end position="372"/>
    </location>
</feature>
<comment type="subunit">
    <text evidence="4">The methyltransferase is composed of M and S polypeptides.</text>
</comment>
<feature type="coiled-coil region" evidence="5">
    <location>
        <begin position="175"/>
        <end position="202"/>
    </location>
</feature>
<dbReference type="InterPro" id="IPR044946">
    <property type="entry name" value="Restrct_endonuc_typeI_TRD_sf"/>
</dbReference>
<protein>
    <submittedName>
        <fullName evidence="7">Restriction endonuclease subunit S</fullName>
    </submittedName>
</protein>
<dbReference type="SUPFAM" id="SSF116734">
    <property type="entry name" value="DNA methylase specificity domain"/>
    <property type="match status" value="2"/>
</dbReference>
<keyword evidence="3" id="KW-0238">DNA-binding</keyword>
<dbReference type="Pfam" id="PF01420">
    <property type="entry name" value="Methylase_S"/>
    <property type="match status" value="2"/>
</dbReference>
<dbReference type="Proteomes" id="UP000424490">
    <property type="component" value="Chromosome"/>
</dbReference>
<dbReference type="PANTHER" id="PTHR43140:SF1">
    <property type="entry name" value="TYPE I RESTRICTION ENZYME ECOKI SPECIFICITY SUBUNIT"/>
    <property type="match status" value="1"/>
</dbReference>
<proteinExistence type="inferred from homology"/>
<evidence type="ECO:0000313" key="8">
    <source>
        <dbReference type="Proteomes" id="UP000424490"/>
    </source>
</evidence>
<dbReference type="InterPro" id="IPR000055">
    <property type="entry name" value="Restrct_endonuc_typeI_TRD"/>
</dbReference>
<dbReference type="RefSeq" id="WP_003794223.1">
    <property type="nucleotide sequence ID" value="NZ_CP046315.1"/>
</dbReference>
<organism evidence="7 8">
    <name type="scientific">Schaalia odontolytica</name>
    <dbReference type="NCBI Taxonomy" id="1660"/>
    <lineage>
        <taxon>Bacteria</taxon>
        <taxon>Bacillati</taxon>
        <taxon>Actinomycetota</taxon>
        <taxon>Actinomycetes</taxon>
        <taxon>Actinomycetales</taxon>
        <taxon>Actinomycetaceae</taxon>
        <taxon>Schaalia</taxon>
    </lineage>
</organism>
<evidence type="ECO:0000313" key="7">
    <source>
        <dbReference type="EMBL" id="QGS10722.1"/>
    </source>
</evidence>
<dbReference type="GO" id="GO:0009307">
    <property type="term" value="P:DNA restriction-modification system"/>
    <property type="evidence" value="ECO:0007669"/>
    <property type="project" value="UniProtKB-KW"/>
</dbReference>
<dbReference type="Gene3D" id="3.90.220.20">
    <property type="entry name" value="DNA methylase specificity domains"/>
    <property type="match status" value="2"/>
</dbReference>